<organism evidence="1 2">
    <name type="scientific">Ambrosiozyma monospora</name>
    <name type="common">Yeast</name>
    <name type="synonym">Endomycopsis monosporus</name>
    <dbReference type="NCBI Taxonomy" id="43982"/>
    <lineage>
        <taxon>Eukaryota</taxon>
        <taxon>Fungi</taxon>
        <taxon>Dikarya</taxon>
        <taxon>Ascomycota</taxon>
        <taxon>Saccharomycotina</taxon>
        <taxon>Pichiomycetes</taxon>
        <taxon>Pichiales</taxon>
        <taxon>Pichiaceae</taxon>
        <taxon>Ambrosiozyma</taxon>
    </lineage>
</organism>
<gene>
    <name evidence="1" type="ORF">Amon02_001006900</name>
</gene>
<proteinExistence type="predicted"/>
<name>A0ACB5TZ01_AMBMO</name>
<evidence type="ECO:0000313" key="1">
    <source>
        <dbReference type="EMBL" id="GME96738.1"/>
    </source>
</evidence>
<dbReference type="EMBL" id="BSXS01009858">
    <property type="protein sequence ID" value="GME96738.1"/>
    <property type="molecule type" value="Genomic_DNA"/>
</dbReference>
<reference evidence="1" key="1">
    <citation type="submission" date="2023-04" db="EMBL/GenBank/DDBJ databases">
        <title>Ambrosiozyma monospora NBRC 10751.</title>
        <authorList>
            <person name="Ichikawa N."/>
            <person name="Sato H."/>
            <person name="Tonouchi N."/>
        </authorList>
    </citation>
    <scope>NUCLEOTIDE SEQUENCE</scope>
    <source>
        <strain evidence="1">NBRC 10751</strain>
    </source>
</reference>
<keyword evidence="2" id="KW-1185">Reference proteome</keyword>
<accession>A0ACB5TZ01</accession>
<protein>
    <submittedName>
        <fullName evidence="1">Unnamed protein product</fullName>
    </submittedName>
</protein>
<comment type="caution">
    <text evidence="1">The sequence shown here is derived from an EMBL/GenBank/DDBJ whole genome shotgun (WGS) entry which is preliminary data.</text>
</comment>
<evidence type="ECO:0000313" key="2">
    <source>
        <dbReference type="Proteomes" id="UP001165064"/>
    </source>
</evidence>
<dbReference type="Proteomes" id="UP001165064">
    <property type="component" value="Unassembled WGS sequence"/>
</dbReference>
<sequence>MVVKPVKSNTSNLSILSEDDDIEKLGPEKRIRIDSKLLIKLWNKHCSPFQVMRAFAPISPRFMSEWTCKRFEKAKDATELQTVFQYTLSIFLVKGSGEFGLTRLLAPGALAKLPLIKRLPDKIKVPSLWLYGDIDWMNKHAGYKMCKEINKSGDKSNKAKFRLIQEAGHHVYLDNPRKFERLVMNFMLD</sequence>